<reference evidence="1 2" key="1">
    <citation type="journal article" date="2021" name="Elife">
        <title>Chloroplast acquisition without the gene transfer in kleptoplastic sea slugs, Plakobranchus ocellatus.</title>
        <authorList>
            <person name="Maeda T."/>
            <person name="Takahashi S."/>
            <person name="Yoshida T."/>
            <person name="Shimamura S."/>
            <person name="Takaki Y."/>
            <person name="Nagai Y."/>
            <person name="Toyoda A."/>
            <person name="Suzuki Y."/>
            <person name="Arimoto A."/>
            <person name="Ishii H."/>
            <person name="Satoh N."/>
            <person name="Nishiyama T."/>
            <person name="Hasebe M."/>
            <person name="Maruyama T."/>
            <person name="Minagawa J."/>
            <person name="Obokata J."/>
            <person name="Shigenobu S."/>
        </authorList>
    </citation>
    <scope>NUCLEOTIDE SEQUENCE [LARGE SCALE GENOMIC DNA]</scope>
</reference>
<keyword evidence="2" id="KW-1185">Reference proteome</keyword>
<dbReference type="AlphaFoldDB" id="A0AAV4FWA1"/>
<protein>
    <recommendedName>
        <fullName evidence="3">THAP-type domain-containing protein</fullName>
    </recommendedName>
</protein>
<proteinExistence type="predicted"/>
<evidence type="ECO:0008006" key="3">
    <source>
        <dbReference type="Google" id="ProtNLM"/>
    </source>
</evidence>
<dbReference type="Proteomes" id="UP000762676">
    <property type="component" value="Unassembled WGS sequence"/>
</dbReference>
<evidence type="ECO:0000313" key="2">
    <source>
        <dbReference type="Proteomes" id="UP000762676"/>
    </source>
</evidence>
<accession>A0AAV4FWA1</accession>
<sequence>MPLKRCSWGLCNSDSWYNDQPHMKNVKFHRFPNPKTQKTRCMHWILMCNRPHYQLNINKVTRYHYVCSKTDLLKGVKFPWKEQAYHKHQERECVCQWILNCWKKTIKISLIQLLQVQVPPAQLHQKLIQKLKLAKISVILIQSP</sequence>
<organism evidence="1 2">
    <name type="scientific">Elysia marginata</name>
    <dbReference type="NCBI Taxonomy" id="1093978"/>
    <lineage>
        <taxon>Eukaryota</taxon>
        <taxon>Metazoa</taxon>
        <taxon>Spiralia</taxon>
        <taxon>Lophotrochozoa</taxon>
        <taxon>Mollusca</taxon>
        <taxon>Gastropoda</taxon>
        <taxon>Heterobranchia</taxon>
        <taxon>Euthyneura</taxon>
        <taxon>Panpulmonata</taxon>
        <taxon>Sacoglossa</taxon>
        <taxon>Placobranchoidea</taxon>
        <taxon>Plakobranchidae</taxon>
        <taxon>Elysia</taxon>
    </lineage>
</organism>
<name>A0AAV4FWA1_9GAST</name>
<dbReference type="EMBL" id="BMAT01004611">
    <property type="protein sequence ID" value="GFR76998.1"/>
    <property type="molecule type" value="Genomic_DNA"/>
</dbReference>
<evidence type="ECO:0000313" key="1">
    <source>
        <dbReference type="EMBL" id="GFR76998.1"/>
    </source>
</evidence>
<comment type="caution">
    <text evidence="1">The sequence shown here is derived from an EMBL/GenBank/DDBJ whole genome shotgun (WGS) entry which is preliminary data.</text>
</comment>
<gene>
    <name evidence="1" type="ORF">ElyMa_002227400</name>
</gene>